<proteinExistence type="predicted"/>
<feature type="compositionally biased region" description="Basic and acidic residues" evidence="1">
    <location>
        <begin position="1"/>
        <end position="11"/>
    </location>
</feature>
<evidence type="ECO:0000313" key="3">
    <source>
        <dbReference type="Proteomes" id="UP001611450"/>
    </source>
</evidence>
<feature type="region of interest" description="Disordered" evidence="1">
    <location>
        <begin position="1"/>
        <end position="32"/>
    </location>
</feature>
<evidence type="ECO:0000256" key="1">
    <source>
        <dbReference type="SAM" id="MobiDB-lite"/>
    </source>
</evidence>
<sequence>MIAATHTEEMKVGMSLADPLTNPTSNLFRRTEDPFTYQTPESVKPYIEAQIHRLTSTPSGTELSPLRTDSIECVTFLSHRSEYPPEPFDKLDSRGIPYSFSQDPPAEPTIGVDIGFV</sequence>
<reference evidence="2 3" key="1">
    <citation type="submission" date="2024-10" db="EMBL/GenBank/DDBJ databases">
        <title>The Natural Products Discovery Center: Release of the First 8490 Sequenced Strains for Exploring Actinobacteria Biosynthetic Diversity.</title>
        <authorList>
            <person name="Kalkreuter E."/>
            <person name="Kautsar S.A."/>
            <person name="Yang D."/>
            <person name="Bader C.D."/>
            <person name="Teijaro C.N."/>
            <person name="Fluegel L."/>
            <person name="Davis C.M."/>
            <person name="Simpson J.R."/>
            <person name="Lauterbach L."/>
            <person name="Steele A.D."/>
            <person name="Gui C."/>
            <person name="Meng S."/>
            <person name="Li G."/>
            <person name="Viehrig K."/>
            <person name="Ye F."/>
            <person name="Su P."/>
            <person name="Kiefer A.F."/>
            <person name="Nichols A."/>
            <person name="Cepeda A.J."/>
            <person name="Yan W."/>
            <person name="Fan B."/>
            <person name="Jiang Y."/>
            <person name="Adhikari A."/>
            <person name="Zheng C.-J."/>
            <person name="Schuster L."/>
            <person name="Cowan T.M."/>
            <person name="Smanski M.J."/>
            <person name="Chevrette M.G."/>
            <person name="De Carvalho L.P.S."/>
            <person name="Shen B."/>
        </authorList>
    </citation>
    <scope>NUCLEOTIDE SEQUENCE [LARGE SCALE GENOMIC DNA]</scope>
    <source>
        <strain evidence="2 3">NPDC019626</strain>
    </source>
</reference>
<dbReference type="EMBL" id="JBIRXV010000001">
    <property type="protein sequence ID" value="MFI2319224.1"/>
    <property type="molecule type" value="Genomic_DNA"/>
</dbReference>
<feature type="region of interest" description="Disordered" evidence="1">
    <location>
        <begin position="85"/>
        <end position="110"/>
    </location>
</feature>
<keyword evidence="3" id="KW-1185">Reference proteome</keyword>
<comment type="caution">
    <text evidence="2">The sequence shown here is derived from an EMBL/GenBank/DDBJ whole genome shotgun (WGS) entry which is preliminary data.</text>
</comment>
<accession>A0ABW7WB30</accession>
<gene>
    <name evidence="2" type="ORF">ACH47G_01930</name>
</gene>
<organism evidence="2 3">
    <name type="scientific">Nocardia beijingensis</name>
    <dbReference type="NCBI Taxonomy" id="95162"/>
    <lineage>
        <taxon>Bacteria</taxon>
        <taxon>Bacillati</taxon>
        <taxon>Actinomycetota</taxon>
        <taxon>Actinomycetes</taxon>
        <taxon>Mycobacteriales</taxon>
        <taxon>Nocardiaceae</taxon>
        <taxon>Nocardia</taxon>
    </lineage>
</organism>
<dbReference type="RefSeq" id="WP_396945943.1">
    <property type="nucleotide sequence ID" value="NZ_JBIRXV010000001.1"/>
</dbReference>
<evidence type="ECO:0000313" key="2">
    <source>
        <dbReference type="EMBL" id="MFI2319224.1"/>
    </source>
</evidence>
<dbReference type="Proteomes" id="UP001611450">
    <property type="component" value="Unassembled WGS sequence"/>
</dbReference>
<protein>
    <submittedName>
        <fullName evidence="2">Uncharacterized protein</fullName>
    </submittedName>
</protein>
<name>A0ABW7WB30_9NOCA</name>